<organism evidence="14 15">
    <name type="scientific">Candidatus Erwinia haradaeae</name>
    <dbReference type="NCBI Taxonomy" id="1922217"/>
    <lineage>
        <taxon>Bacteria</taxon>
        <taxon>Pseudomonadati</taxon>
        <taxon>Pseudomonadota</taxon>
        <taxon>Gammaproteobacteria</taxon>
        <taxon>Enterobacterales</taxon>
        <taxon>Erwiniaceae</taxon>
        <taxon>Erwinia</taxon>
    </lineage>
</organism>
<reference evidence="14 15" key="1">
    <citation type="submission" date="2019-02" db="EMBL/GenBank/DDBJ databases">
        <authorList>
            <person name="Manzano-Marin A."/>
            <person name="Manzano-Marin A."/>
        </authorList>
    </citation>
    <scope>NUCLEOTIDE SEQUENCE [LARGE SCALE GENOMIC DNA]</scope>
    <source>
        <strain evidence="14 15">ErCipseudotaxifoliae</strain>
    </source>
</reference>
<evidence type="ECO:0000256" key="4">
    <source>
        <dbReference type="ARBA" id="ARBA00022475"/>
    </source>
</evidence>
<keyword evidence="4 13" id="KW-1003">Cell membrane</keyword>
<dbReference type="GO" id="GO:0005886">
    <property type="term" value="C:plasma membrane"/>
    <property type="evidence" value="ECO:0007669"/>
    <property type="project" value="UniProtKB-SubCell"/>
</dbReference>
<evidence type="ECO:0000256" key="6">
    <source>
        <dbReference type="ARBA" id="ARBA00022719"/>
    </source>
</evidence>
<dbReference type="Gene3D" id="1.20.120.1200">
    <property type="entry name" value="NADH-ubiquinone/plastoquinone oxidoreductase chain 6, subunit NuoJ"/>
    <property type="match status" value="1"/>
</dbReference>
<evidence type="ECO:0000256" key="8">
    <source>
        <dbReference type="ARBA" id="ARBA00022989"/>
    </source>
</evidence>
<evidence type="ECO:0000256" key="10">
    <source>
        <dbReference type="ARBA" id="ARBA00023136"/>
    </source>
</evidence>
<dbReference type="Proteomes" id="UP000294462">
    <property type="component" value="Chromosome"/>
</dbReference>
<dbReference type="PANTHER" id="PTHR33269">
    <property type="entry name" value="NADH-UBIQUINONE OXIDOREDUCTASE CHAIN 6"/>
    <property type="match status" value="1"/>
</dbReference>
<sequence>MEYLSYICGLTAAITTMCVVFHKQPIHALLYLIMSLLAVSGVLFSLGAYFAASLEIIIYAGAIVVLFVFTVMMLNLSKSVTRQEQNWLKLRSWIGPGLLSCLLFFIISYSILLSNHSRIYCIILDGKQVGIQLFGPYIVAVELISMLLLTGLVVGYHIGRDPRSINTIPKKQSSVTPQAITLKNQLEK</sequence>
<comment type="subunit">
    <text evidence="11">Composed of 13 different subunits. Subunits NuoA, H, J, K, L, M, N constitute the membrane sector of the complex.</text>
</comment>
<dbReference type="NCBIfam" id="NF005162">
    <property type="entry name" value="PRK06638.1-1"/>
    <property type="match status" value="1"/>
</dbReference>
<dbReference type="GO" id="GO:0016491">
    <property type="term" value="F:oxidoreductase activity"/>
    <property type="evidence" value="ECO:0007669"/>
    <property type="project" value="UniProtKB-KW"/>
</dbReference>
<proteinExistence type="inferred from homology"/>
<evidence type="ECO:0000256" key="5">
    <source>
        <dbReference type="ARBA" id="ARBA00022692"/>
    </source>
</evidence>
<feature type="transmembrane region" description="Helical" evidence="13">
    <location>
        <begin position="6"/>
        <end position="22"/>
    </location>
</feature>
<keyword evidence="6 13" id="KW-0874">Quinone</keyword>
<dbReference type="FunFam" id="1.20.120.1200:FF:000001">
    <property type="entry name" value="NADH-quinone oxidoreductase subunit J"/>
    <property type="match status" value="1"/>
</dbReference>
<feature type="transmembrane region" description="Helical" evidence="13">
    <location>
        <begin position="97"/>
        <end position="114"/>
    </location>
</feature>
<comment type="function">
    <text evidence="13">NDH-1 shuttles electrons from NADH, via FMN and iron-sulfur (Fe-S) centers, to quinones in the respiratory chain. Couples the redox reaction to proton translocation (for every two electrons transferred, four hydrogen ions are translocated across the cytoplasmic membrane), and thus conserves the redox energy in a proton gradient.</text>
</comment>
<comment type="subcellular location">
    <subcellularLocation>
        <location evidence="1 13">Cell membrane</location>
        <topology evidence="1 13">Multi-pass membrane protein</topology>
    </subcellularLocation>
</comment>
<accession>A0A451DIT5</accession>
<evidence type="ECO:0000256" key="13">
    <source>
        <dbReference type="RuleBase" id="RU004429"/>
    </source>
</evidence>
<dbReference type="EMBL" id="LR217725">
    <property type="protein sequence ID" value="VFP86620.1"/>
    <property type="molecule type" value="Genomic_DNA"/>
</dbReference>
<dbReference type="AlphaFoldDB" id="A0A451DIT5"/>
<name>A0A451DIT5_9GAMM</name>
<comment type="catalytic activity">
    <reaction evidence="12 13">
        <text>a quinone + NADH + 5 H(+)(in) = a quinol + NAD(+) + 4 H(+)(out)</text>
        <dbReference type="Rhea" id="RHEA:57888"/>
        <dbReference type="ChEBI" id="CHEBI:15378"/>
        <dbReference type="ChEBI" id="CHEBI:24646"/>
        <dbReference type="ChEBI" id="CHEBI:57540"/>
        <dbReference type="ChEBI" id="CHEBI:57945"/>
        <dbReference type="ChEBI" id="CHEBI:132124"/>
    </reaction>
</comment>
<keyword evidence="15" id="KW-1185">Reference proteome</keyword>
<evidence type="ECO:0000256" key="12">
    <source>
        <dbReference type="ARBA" id="ARBA00047712"/>
    </source>
</evidence>
<evidence type="ECO:0000256" key="3">
    <source>
        <dbReference type="ARBA" id="ARBA00019907"/>
    </source>
</evidence>
<evidence type="ECO:0000256" key="7">
    <source>
        <dbReference type="ARBA" id="ARBA00022967"/>
    </source>
</evidence>
<feature type="transmembrane region" description="Helical" evidence="13">
    <location>
        <begin position="56"/>
        <end position="76"/>
    </location>
</feature>
<evidence type="ECO:0000313" key="15">
    <source>
        <dbReference type="Proteomes" id="UP000294462"/>
    </source>
</evidence>
<dbReference type="GO" id="GO:0048038">
    <property type="term" value="F:quinone binding"/>
    <property type="evidence" value="ECO:0007669"/>
    <property type="project" value="UniProtKB-UniRule"/>
</dbReference>
<dbReference type="KEGG" id="ehd:ERCIPSTX3056_062"/>
<evidence type="ECO:0000256" key="9">
    <source>
        <dbReference type="ARBA" id="ARBA00023027"/>
    </source>
</evidence>
<feature type="transmembrane region" description="Helical" evidence="13">
    <location>
        <begin position="134"/>
        <end position="156"/>
    </location>
</feature>
<evidence type="ECO:0000256" key="11">
    <source>
        <dbReference type="ARBA" id="ARBA00025811"/>
    </source>
</evidence>
<feature type="transmembrane region" description="Helical" evidence="13">
    <location>
        <begin position="29"/>
        <end position="50"/>
    </location>
</feature>
<protein>
    <recommendedName>
        <fullName evidence="3 13">NADH-quinone oxidoreductase subunit J</fullName>
        <ecNumber evidence="13">7.1.1.-</ecNumber>
    </recommendedName>
</protein>
<dbReference type="PANTHER" id="PTHR33269:SF17">
    <property type="entry name" value="NADH-UBIQUINONE OXIDOREDUCTASE CHAIN 6"/>
    <property type="match status" value="1"/>
</dbReference>
<dbReference type="GO" id="GO:0008137">
    <property type="term" value="F:NADH dehydrogenase (ubiquinone) activity"/>
    <property type="evidence" value="ECO:0007669"/>
    <property type="project" value="UniProtKB-UniRule"/>
</dbReference>
<dbReference type="EC" id="7.1.1.-" evidence="13"/>
<keyword evidence="14" id="KW-0560">Oxidoreductase</keyword>
<dbReference type="RefSeq" id="WP_072665989.1">
    <property type="nucleotide sequence ID" value="NZ_LR217725.1"/>
</dbReference>
<dbReference type="OrthoDB" id="9790848at2"/>
<keyword evidence="5 13" id="KW-0812">Transmembrane</keyword>
<evidence type="ECO:0000313" key="14">
    <source>
        <dbReference type="EMBL" id="VFP86620.1"/>
    </source>
</evidence>
<evidence type="ECO:0000256" key="2">
    <source>
        <dbReference type="ARBA" id="ARBA00005698"/>
    </source>
</evidence>
<dbReference type="InterPro" id="IPR001457">
    <property type="entry name" value="NADH_UbQ/plastoQ_OxRdtase_su6"/>
</dbReference>
<keyword evidence="9 13" id="KW-0520">NAD</keyword>
<keyword evidence="10 13" id="KW-0472">Membrane</keyword>
<evidence type="ECO:0000256" key="1">
    <source>
        <dbReference type="ARBA" id="ARBA00004651"/>
    </source>
</evidence>
<dbReference type="InterPro" id="IPR042106">
    <property type="entry name" value="Nuo/plastoQ_OxRdtase_6_NuoJ"/>
</dbReference>
<keyword evidence="8 13" id="KW-1133">Transmembrane helix</keyword>
<keyword evidence="7" id="KW-1278">Translocase</keyword>
<gene>
    <name evidence="14" type="primary">nuoJ</name>
    <name evidence="14" type="ORF">ERCIPSTX3056_062</name>
</gene>
<dbReference type="Pfam" id="PF00499">
    <property type="entry name" value="Oxidored_q3"/>
    <property type="match status" value="1"/>
</dbReference>
<comment type="similarity">
    <text evidence="2 13">Belongs to the complex I subunit 6 family.</text>
</comment>